<dbReference type="GO" id="GO:0048034">
    <property type="term" value="P:heme O biosynthetic process"/>
    <property type="evidence" value="ECO:0007669"/>
    <property type="project" value="UniProtKB-UniRule"/>
</dbReference>
<dbReference type="NCBIfam" id="TIGR01473">
    <property type="entry name" value="cyoE_ctaB"/>
    <property type="match status" value="1"/>
</dbReference>
<dbReference type="InterPro" id="IPR044878">
    <property type="entry name" value="UbiA_sf"/>
</dbReference>
<evidence type="ECO:0000256" key="2">
    <source>
        <dbReference type="ARBA" id="ARBA00004651"/>
    </source>
</evidence>
<feature type="transmembrane region" description="Helical" evidence="11">
    <location>
        <begin position="212"/>
        <end position="232"/>
    </location>
</feature>
<dbReference type="RefSeq" id="WP_012659231.1">
    <property type="nucleotide sequence ID" value="NC_012028.1"/>
</dbReference>
<dbReference type="GO" id="GO:0008495">
    <property type="term" value="F:protoheme IX farnesyltransferase activity"/>
    <property type="evidence" value="ECO:0007669"/>
    <property type="project" value="UniProtKB-UniRule"/>
</dbReference>
<dbReference type="eggNOG" id="arCOG00479">
    <property type="taxonomic scope" value="Archaea"/>
</dbReference>
<comment type="caution">
    <text evidence="11">Lacks conserved residue(s) required for the propagation of feature annotation.</text>
</comment>
<evidence type="ECO:0000313" key="13">
    <source>
        <dbReference type="EMBL" id="ACM58414.1"/>
    </source>
</evidence>
<accession>B9LW24</accession>
<feature type="transmembrane region" description="Helical" evidence="11">
    <location>
        <begin position="462"/>
        <end position="482"/>
    </location>
</feature>
<comment type="similarity">
    <text evidence="4">In the C-terminal section; belongs to the UbiA prenyltransferase family. Protoheme IX farnesyltransferase subfamily.</text>
</comment>
<evidence type="ECO:0000256" key="12">
    <source>
        <dbReference type="SAM" id="MobiDB-lite"/>
    </source>
</evidence>
<dbReference type="CDD" id="cd13957">
    <property type="entry name" value="PT_UbiA_Cox10"/>
    <property type="match status" value="1"/>
</dbReference>
<dbReference type="PANTHER" id="PTHR43448:SF2">
    <property type="entry name" value="PROTOHEME IX FARNESYLTRANSFERASE, MITOCHONDRIAL"/>
    <property type="match status" value="1"/>
</dbReference>
<dbReference type="InterPro" id="IPR006369">
    <property type="entry name" value="Protohaem_IX_farnesylTrfase"/>
</dbReference>
<comment type="miscellaneous">
    <text evidence="11">Carbon 2 of the heme B porphyrin ring is defined according to the Fischer nomenclature.</text>
</comment>
<feature type="transmembrane region" description="Helical" evidence="11">
    <location>
        <begin position="308"/>
        <end position="326"/>
    </location>
</feature>
<dbReference type="GeneID" id="7399090"/>
<feature type="transmembrane region" description="Helical" evidence="11">
    <location>
        <begin position="21"/>
        <end position="42"/>
    </location>
</feature>
<comment type="subcellular location">
    <subcellularLocation>
        <location evidence="2 11">Cell membrane</location>
        <topology evidence="2 11">Multi-pass membrane protein</topology>
    </subcellularLocation>
</comment>
<feature type="transmembrane region" description="Helical" evidence="11">
    <location>
        <begin position="100"/>
        <end position="123"/>
    </location>
</feature>
<dbReference type="NCBIfam" id="NF003349">
    <property type="entry name" value="PRK04375.1-2"/>
    <property type="match status" value="1"/>
</dbReference>
<dbReference type="GO" id="GO:0006784">
    <property type="term" value="P:heme A biosynthetic process"/>
    <property type="evidence" value="ECO:0007669"/>
    <property type="project" value="InterPro"/>
</dbReference>
<keyword evidence="8 11" id="KW-0350">Heme biosynthesis</keyword>
<feature type="transmembrane region" description="Helical" evidence="11">
    <location>
        <begin position="238"/>
        <end position="258"/>
    </location>
</feature>
<comment type="pathway">
    <text evidence="3 11">Porphyrin-containing compound metabolism; heme O biosynthesis; heme O from protoheme: step 1/1.</text>
</comment>
<evidence type="ECO:0000256" key="1">
    <source>
        <dbReference type="ARBA" id="ARBA00004019"/>
    </source>
</evidence>
<dbReference type="eggNOG" id="arCOG03103">
    <property type="taxonomic scope" value="Archaea"/>
</dbReference>
<evidence type="ECO:0000313" key="14">
    <source>
        <dbReference type="Proteomes" id="UP000000740"/>
    </source>
</evidence>
<dbReference type="InterPro" id="IPR003780">
    <property type="entry name" value="COX15/CtaA_fam"/>
</dbReference>
<dbReference type="KEGG" id="hla:Hlac_2852"/>
<keyword evidence="7 11" id="KW-1133">Transmembrane helix</keyword>
<keyword evidence="11" id="KW-1003">Cell membrane</keyword>
<dbReference type="AlphaFoldDB" id="B9LW24"/>
<keyword evidence="6 11" id="KW-0812">Transmembrane</keyword>
<feature type="transmembrane region" description="Helical" evidence="11">
    <location>
        <begin position="429"/>
        <end position="450"/>
    </location>
</feature>
<feature type="transmembrane region" description="Helical" evidence="11">
    <location>
        <begin position="129"/>
        <end position="151"/>
    </location>
</feature>
<dbReference type="Pfam" id="PF01040">
    <property type="entry name" value="UbiA"/>
    <property type="match status" value="1"/>
</dbReference>
<dbReference type="UniPathway" id="UPA00834">
    <property type="reaction ID" value="UER00712"/>
</dbReference>
<evidence type="ECO:0000256" key="4">
    <source>
        <dbReference type="ARBA" id="ARBA00010223"/>
    </source>
</evidence>
<keyword evidence="14" id="KW-1185">Reference proteome</keyword>
<evidence type="ECO:0000256" key="10">
    <source>
        <dbReference type="ARBA" id="ARBA00047690"/>
    </source>
</evidence>
<comment type="catalytic activity">
    <reaction evidence="10 11">
        <text>heme b + (2E,6E)-farnesyl diphosphate + H2O = Fe(II)-heme o + diphosphate</text>
        <dbReference type="Rhea" id="RHEA:28070"/>
        <dbReference type="ChEBI" id="CHEBI:15377"/>
        <dbReference type="ChEBI" id="CHEBI:33019"/>
        <dbReference type="ChEBI" id="CHEBI:60344"/>
        <dbReference type="ChEBI" id="CHEBI:60530"/>
        <dbReference type="ChEBI" id="CHEBI:175763"/>
        <dbReference type="EC" id="2.5.1.141"/>
    </reaction>
</comment>
<evidence type="ECO:0000256" key="11">
    <source>
        <dbReference type="HAMAP-Rule" id="MF_00154"/>
    </source>
</evidence>
<comment type="similarity">
    <text evidence="11">Belongs to the UbiA prenyltransferase family. Protoheme IX farnesyltransferase subfamily.</text>
</comment>
<organism evidence="13 14">
    <name type="scientific">Halorubrum lacusprofundi (strain ATCC 49239 / DSM 5036 / JCM 8891 / ACAM 34)</name>
    <dbReference type="NCBI Taxonomy" id="416348"/>
    <lineage>
        <taxon>Archaea</taxon>
        <taxon>Methanobacteriati</taxon>
        <taxon>Methanobacteriota</taxon>
        <taxon>Stenosarchaea group</taxon>
        <taxon>Halobacteria</taxon>
        <taxon>Halobacteriales</taxon>
        <taxon>Haloferacaceae</taxon>
        <taxon>Halorubrum</taxon>
    </lineage>
</organism>
<dbReference type="EC" id="2.5.1.141" evidence="11"/>
<gene>
    <name evidence="11" type="primary">ctaB</name>
    <name evidence="13" type="ordered locus">Hlac_2852</name>
</gene>
<dbReference type="Gene3D" id="1.10.357.140">
    <property type="entry name" value="UbiA prenyltransferase"/>
    <property type="match status" value="1"/>
</dbReference>
<feature type="transmembrane region" description="Helical" evidence="11">
    <location>
        <begin position="333"/>
        <end position="352"/>
    </location>
</feature>
<name>B9LW24_HALLT</name>
<dbReference type="GO" id="GO:0005886">
    <property type="term" value="C:plasma membrane"/>
    <property type="evidence" value="ECO:0007669"/>
    <property type="project" value="UniProtKB-SubCell"/>
</dbReference>
<feature type="transmembrane region" description="Helical" evidence="11">
    <location>
        <begin position="358"/>
        <end position="376"/>
    </location>
</feature>
<keyword evidence="5 11" id="KW-0808">Transferase</keyword>
<proteinExistence type="inferred from homology"/>
<dbReference type="Gene3D" id="1.20.120.1780">
    <property type="entry name" value="UbiA prenyltransferase"/>
    <property type="match status" value="1"/>
</dbReference>
<dbReference type="PANTHER" id="PTHR43448">
    <property type="entry name" value="PROTOHEME IX FARNESYLTRANSFERASE, MITOCHONDRIAL"/>
    <property type="match status" value="1"/>
</dbReference>
<feature type="transmembrane region" description="Helical" evidence="11">
    <location>
        <begin position="284"/>
        <end position="302"/>
    </location>
</feature>
<sequence length="483" mass="50577">MTTAPQLERKLPIPNVPVTNLLAASALGVYLLVVLGATTSLLDGAVACPTWPACNGQWIVSLSDPALAAAWGHRFVTLVVGLLLLGTMVVAWIRPVESRVRLALGVAGVLYPGQIVLGALTAVTRTSSLLPAAHLVVGMGIFSGLLVALLWQLESESAPSVAVTETEPAAPAGDLVTTEQASSPAHERSNGGADLGQMSRVRAYVALTKPKLMWLLCLVALASMGLAAGTSLDPGTAVATLTGGVLSIGASGTFNNVLERDVDRHMDRTADRPVVQGQISPRRATAFGLLLAAASVGVFVVFVNALAAALGLLAILFYSVVYTLVLKPHTTQNIVIGGVVGAFPALIGWAAVENTVGMPAIILGTVIFLWTPAHFYNLALAYREDYAAAGFPMLPVVRGEATTRRHILLYLGATLLGAVALGATTRLDWLYAVTIVLVGGVFLWATVRLFRERTEQAAFRTFHASNAYLGGLLIAILVDTLLV</sequence>
<reference evidence="13 14" key="1">
    <citation type="journal article" date="2016" name="Stand. Genomic Sci.">
        <title>Complete genome sequence of the Antarctic Halorubrum lacusprofundi type strain ACAM 34.</title>
        <authorList>
            <person name="Anderson I.J."/>
            <person name="DasSarma P."/>
            <person name="Lucas S."/>
            <person name="Copeland A."/>
            <person name="Lapidus A."/>
            <person name="Del Rio T.G."/>
            <person name="Tice H."/>
            <person name="Dalin E."/>
            <person name="Bruce D.C."/>
            <person name="Goodwin L."/>
            <person name="Pitluck S."/>
            <person name="Sims D."/>
            <person name="Brettin T.S."/>
            <person name="Detter J.C."/>
            <person name="Han C.S."/>
            <person name="Larimer F."/>
            <person name="Hauser L."/>
            <person name="Land M."/>
            <person name="Ivanova N."/>
            <person name="Richardson P."/>
            <person name="Cavicchioli R."/>
            <person name="DasSarma S."/>
            <person name="Woese C.R."/>
            <person name="Kyrpides N.C."/>
        </authorList>
    </citation>
    <scope>NUCLEOTIDE SEQUENCE [LARGE SCALE GENOMIC DNA]</scope>
    <source>
        <strain evidence="14">ATCC 49239 / DSM 5036 / JCM 8891 / ACAM 34</strain>
    </source>
</reference>
<evidence type="ECO:0000256" key="7">
    <source>
        <dbReference type="ARBA" id="ARBA00022989"/>
    </source>
</evidence>
<dbReference type="HOGENOM" id="CLU_030009_1_1_2"/>
<keyword evidence="9 11" id="KW-0472">Membrane</keyword>
<feature type="transmembrane region" description="Helical" evidence="11">
    <location>
        <begin position="407"/>
        <end position="423"/>
    </location>
</feature>
<dbReference type="Proteomes" id="UP000000740">
    <property type="component" value="Chromosome 2"/>
</dbReference>
<comment type="function">
    <text evidence="1 11">Converts heme B (protoheme IX) to heme O by substitution of the vinyl group on carbon 2 of heme B porphyrin ring with a hydroxyethyl farnesyl side group.</text>
</comment>
<dbReference type="Pfam" id="PF02628">
    <property type="entry name" value="COX15-CtaA"/>
    <property type="match status" value="1"/>
</dbReference>
<feature type="transmembrane region" description="Helical" evidence="11">
    <location>
        <begin position="71"/>
        <end position="93"/>
    </location>
</feature>
<evidence type="ECO:0000256" key="6">
    <source>
        <dbReference type="ARBA" id="ARBA00022692"/>
    </source>
</evidence>
<feature type="region of interest" description="Disordered" evidence="12">
    <location>
        <begin position="162"/>
        <end position="194"/>
    </location>
</feature>
<evidence type="ECO:0000256" key="8">
    <source>
        <dbReference type="ARBA" id="ARBA00023133"/>
    </source>
</evidence>
<dbReference type="HAMAP" id="MF_00154">
    <property type="entry name" value="CyoE_CtaB"/>
    <property type="match status" value="1"/>
</dbReference>
<evidence type="ECO:0000256" key="3">
    <source>
        <dbReference type="ARBA" id="ARBA00004919"/>
    </source>
</evidence>
<protein>
    <recommendedName>
        <fullName evidence="11">Protoheme IX farnesyltransferase</fullName>
        <ecNumber evidence="11">2.5.1.141</ecNumber>
    </recommendedName>
    <alternativeName>
        <fullName evidence="11">Heme B farnesyltransferase</fullName>
    </alternativeName>
    <alternativeName>
        <fullName evidence="11">Heme O synthase</fullName>
    </alternativeName>
</protein>
<dbReference type="InterPro" id="IPR000537">
    <property type="entry name" value="UbiA_prenyltransferase"/>
</dbReference>
<dbReference type="EMBL" id="CP001366">
    <property type="protein sequence ID" value="ACM58414.1"/>
    <property type="molecule type" value="Genomic_DNA"/>
</dbReference>
<evidence type="ECO:0000256" key="5">
    <source>
        <dbReference type="ARBA" id="ARBA00022679"/>
    </source>
</evidence>
<evidence type="ECO:0000256" key="9">
    <source>
        <dbReference type="ARBA" id="ARBA00023136"/>
    </source>
</evidence>